<dbReference type="AlphaFoldDB" id="A0AAI9BZW6"/>
<protein>
    <submittedName>
        <fullName evidence="1">Uncharacterized protein</fullName>
    </submittedName>
</protein>
<evidence type="ECO:0000313" key="2">
    <source>
        <dbReference type="Proteomes" id="UP001218208"/>
    </source>
</evidence>
<sequence>MYELTSNPDILKCTQTGAFIPRDSYLWPAEWLEANTPAPMPPPYVLHSPEHYQAIRAAAWDWMTAWVKERRYDTIETCCSYFNSSVPRYRDEARAMVAWRDAVNQELEALVVAAPSGIETWVQVRALLPQPENFNWPGEVSLPLGTGESAVLE</sequence>
<accession>A0AAI9BZW6</accession>
<comment type="caution">
    <text evidence="1">The sequence shown here is derived from an EMBL/GenBank/DDBJ whole genome shotgun (WGS) entry which is preliminary data.</text>
</comment>
<proteinExistence type="predicted"/>
<gene>
    <name evidence="1" type="ORF">QEG23_001051</name>
</gene>
<name>A0AAI9BZW6_STEMA</name>
<dbReference type="Proteomes" id="UP001218208">
    <property type="component" value="Unassembled WGS sequence"/>
</dbReference>
<dbReference type="EMBL" id="ABLOJW010000004">
    <property type="protein sequence ID" value="EKT4091564.1"/>
    <property type="molecule type" value="Genomic_DNA"/>
</dbReference>
<reference evidence="1" key="1">
    <citation type="submission" date="2022-07" db="EMBL/GenBank/DDBJ databases">
        <authorList>
            <consortium name="DAFM: The Division of Animal and Food Microbiology"/>
        </authorList>
    </citation>
    <scope>NUCLEOTIDE SEQUENCE</scope>
    <source>
        <strain evidence="1">19MO01SH01-2</strain>
    </source>
</reference>
<evidence type="ECO:0000313" key="1">
    <source>
        <dbReference type="EMBL" id="EKT4091564.1"/>
    </source>
</evidence>
<organism evidence="1 2">
    <name type="scientific">Stenotrophomonas maltophilia</name>
    <name type="common">Pseudomonas maltophilia</name>
    <name type="synonym">Xanthomonas maltophilia</name>
    <dbReference type="NCBI Taxonomy" id="40324"/>
    <lineage>
        <taxon>Bacteria</taxon>
        <taxon>Pseudomonadati</taxon>
        <taxon>Pseudomonadota</taxon>
        <taxon>Gammaproteobacteria</taxon>
        <taxon>Lysobacterales</taxon>
        <taxon>Lysobacteraceae</taxon>
        <taxon>Stenotrophomonas</taxon>
        <taxon>Stenotrophomonas maltophilia group</taxon>
    </lineage>
</organism>